<comment type="caution">
    <text evidence="3">The sequence shown here is derived from an EMBL/GenBank/DDBJ whole genome shotgun (WGS) entry which is preliminary data.</text>
</comment>
<feature type="region of interest" description="Disordered" evidence="1">
    <location>
        <begin position="30"/>
        <end position="61"/>
    </location>
</feature>
<dbReference type="RefSeq" id="WP_146524281.1">
    <property type="nucleotide sequence ID" value="NZ_SJPV01000001.1"/>
</dbReference>
<dbReference type="AlphaFoldDB" id="A0A5C6DZW9"/>
<proteinExistence type="predicted"/>
<evidence type="ECO:0000256" key="1">
    <source>
        <dbReference type="SAM" id="MobiDB-lite"/>
    </source>
</evidence>
<evidence type="ECO:0000313" key="3">
    <source>
        <dbReference type="EMBL" id="TWU42172.1"/>
    </source>
</evidence>
<keyword evidence="4" id="KW-1185">Reference proteome</keyword>
<protein>
    <recommendedName>
        <fullName evidence="5">Bacterial type II/III secretion system short domain protein</fullName>
    </recommendedName>
</protein>
<accession>A0A5C6DZW9</accession>
<organism evidence="3 4">
    <name type="scientific">Novipirellula artificiosorum</name>
    <dbReference type="NCBI Taxonomy" id="2528016"/>
    <lineage>
        <taxon>Bacteria</taxon>
        <taxon>Pseudomonadati</taxon>
        <taxon>Planctomycetota</taxon>
        <taxon>Planctomycetia</taxon>
        <taxon>Pirellulales</taxon>
        <taxon>Pirellulaceae</taxon>
        <taxon>Novipirellula</taxon>
    </lineage>
</organism>
<reference evidence="3 4" key="1">
    <citation type="submission" date="2019-02" db="EMBL/GenBank/DDBJ databases">
        <title>Deep-cultivation of Planctomycetes and their phenomic and genomic characterization uncovers novel biology.</title>
        <authorList>
            <person name="Wiegand S."/>
            <person name="Jogler M."/>
            <person name="Boedeker C."/>
            <person name="Pinto D."/>
            <person name="Vollmers J."/>
            <person name="Rivas-Marin E."/>
            <person name="Kohn T."/>
            <person name="Peeters S.H."/>
            <person name="Heuer A."/>
            <person name="Rast P."/>
            <person name="Oberbeckmann S."/>
            <person name="Bunk B."/>
            <person name="Jeske O."/>
            <person name="Meyerdierks A."/>
            <person name="Storesund J.E."/>
            <person name="Kallscheuer N."/>
            <person name="Luecker S."/>
            <person name="Lage O.M."/>
            <person name="Pohl T."/>
            <person name="Merkel B.J."/>
            <person name="Hornburger P."/>
            <person name="Mueller R.-W."/>
            <person name="Bruemmer F."/>
            <person name="Labrenz M."/>
            <person name="Spormann A.M."/>
            <person name="Op Den Camp H."/>
            <person name="Overmann J."/>
            <person name="Amann R."/>
            <person name="Jetten M.S.M."/>
            <person name="Mascher T."/>
            <person name="Medema M.H."/>
            <person name="Devos D.P."/>
            <person name="Kaster A.-K."/>
            <person name="Ovreas L."/>
            <person name="Rohde M."/>
            <person name="Galperin M.Y."/>
            <person name="Jogler C."/>
        </authorList>
    </citation>
    <scope>NUCLEOTIDE SEQUENCE [LARGE SCALE GENOMIC DNA]</scope>
    <source>
        <strain evidence="3 4">Poly41</strain>
    </source>
</reference>
<evidence type="ECO:0008006" key="5">
    <source>
        <dbReference type="Google" id="ProtNLM"/>
    </source>
</evidence>
<dbReference type="Proteomes" id="UP000319143">
    <property type="component" value="Unassembled WGS sequence"/>
</dbReference>
<evidence type="ECO:0000313" key="4">
    <source>
        <dbReference type="Proteomes" id="UP000319143"/>
    </source>
</evidence>
<feature type="chain" id="PRO_5022977225" description="Bacterial type II/III secretion system short domain protein" evidence="2">
    <location>
        <begin position="34"/>
        <end position="676"/>
    </location>
</feature>
<dbReference type="OrthoDB" id="253793at2"/>
<sequence precursor="true">MYRLVNTLLSCRLHVLVLAGLLLHNATPSSLTAQESGVEPDATVAESDSPTTEEAKTPPKYTPAIRLLPDSVAGLVRIPNVPDFCVAWRKTHLGDLIDDPAMQPFIEAQRERAKSYFDVMDNRVGLKPDDLYHIATGEAVAAWLPFEKDKRRPFSMVVLADIRGKRAEADDAIQKIDEDLKANGATRNDTEHRGQTIRVYKPKQKPGQIKVEQIAITLDDTRIIAADRDTVVMDLLDGIAGESEITTISELPEFRDVLTRSSRAIQGPFSQGGSTVAIEWFAHPFQMGRIVRNALEVDRGTRIDILKLLENQGFDAVKAAGGIVAIAGSKYDLLHRGFVLAPPTTSEPSKYEKAARMLSFVNEDLGEIPTWIDKGAATVGRIRLNIEAAFLASETLVNEAFDDEIFMQTIEGVRDDTSGPQIDILNKVLPSLDHEILLITDNTMPADVSSERMLVAIRLNDAEAIKKAVHNVMEVEPEAAEMTEIPGVEIWRMQRGDSTETFEEEIFGDLGFGDEEVLDEPAPLLDHFAIAMVGKAAGSQHPYLMFSSHPELLLETIQRIVEGKQGGFASLADVQEVTEALKELGADEVSIARIGRTKLSMRVKYELLRQGKLRDSDSILATLIRRVFEEENQVDPAELNTAKLPPFATIEKHLPNGGNFMKTEKDGWSINGFFLK</sequence>
<dbReference type="EMBL" id="SJPV01000001">
    <property type="protein sequence ID" value="TWU42172.1"/>
    <property type="molecule type" value="Genomic_DNA"/>
</dbReference>
<evidence type="ECO:0000256" key="2">
    <source>
        <dbReference type="SAM" id="SignalP"/>
    </source>
</evidence>
<keyword evidence="2" id="KW-0732">Signal</keyword>
<gene>
    <name evidence="3" type="ORF">Poly41_04680</name>
</gene>
<feature type="signal peptide" evidence="2">
    <location>
        <begin position="1"/>
        <end position="33"/>
    </location>
</feature>
<name>A0A5C6DZW9_9BACT</name>